<comment type="caution">
    <text evidence="2">The sequence shown here is derived from an EMBL/GenBank/DDBJ whole genome shotgun (WGS) entry which is preliminary data.</text>
</comment>
<accession>A0A0A5I7A8</accession>
<dbReference type="InterPro" id="IPR010982">
    <property type="entry name" value="Lambda_DNA-bd_dom_sf"/>
</dbReference>
<dbReference type="OrthoDB" id="2902611at2"/>
<dbReference type="CDD" id="cd00093">
    <property type="entry name" value="HTH_XRE"/>
    <property type="match status" value="1"/>
</dbReference>
<dbReference type="Pfam" id="PF01381">
    <property type="entry name" value="HTH_3"/>
    <property type="match status" value="1"/>
</dbReference>
<dbReference type="EMBL" id="AVPF01000001">
    <property type="protein sequence ID" value="KGX91722.1"/>
    <property type="molecule type" value="Genomic_DNA"/>
</dbReference>
<dbReference type="RefSeq" id="WP_051254956.1">
    <property type="nucleotide sequence ID" value="NZ_AULJ01000001.1"/>
</dbReference>
<evidence type="ECO:0000313" key="3">
    <source>
        <dbReference type="Proteomes" id="UP000030403"/>
    </source>
</evidence>
<protein>
    <submittedName>
        <fullName evidence="2">DNA-binding protein</fullName>
    </submittedName>
</protein>
<keyword evidence="3" id="KW-1185">Reference proteome</keyword>
<dbReference type="STRING" id="1385511.GCA_000425225_00227"/>
<sequence length="86" mass="10103">MEDKEVLFAQLLGKHLKMQREEQNLSRDKLSELADLDYNNIGKIERGEKKDPYSSTLFKIYSSKCISIDKLFSNVLQELETYKNNE</sequence>
<evidence type="ECO:0000313" key="2">
    <source>
        <dbReference type="EMBL" id="KGX91722.1"/>
    </source>
</evidence>
<evidence type="ECO:0000259" key="1">
    <source>
        <dbReference type="PROSITE" id="PS50943"/>
    </source>
</evidence>
<gene>
    <name evidence="2" type="ORF">N783_00135</name>
</gene>
<dbReference type="Proteomes" id="UP000030403">
    <property type="component" value="Unassembled WGS sequence"/>
</dbReference>
<dbReference type="AlphaFoldDB" id="A0A0A5I7A8"/>
<organism evidence="2 3">
    <name type="scientific">Pontibacillus marinus BH030004 = DSM 16465</name>
    <dbReference type="NCBI Taxonomy" id="1385511"/>
    <lineage>
        <taxon>Bacteria</taxon>
        <taxon>Bacillati</taxon>
        <taxon>Bacillota</taxon>
        <taxon>Bacilli</taxon>
        <taxon>Bacillales</taxon>
        <taxon>Bacillaceae</taxon>
        <taxon>Pontibacillus</taxon>
    </lineage>
</organism>
<proteinExistence type="predicted"/>
<dbReference type="InterPro" id="IPR001387">
    <property type="entry name" value="Cro/C1-type_HTH"/>
</dbReference>
<reference evidence="2 3" key="1">
    <citation type="submission" date="2013-08" db="EMBL/GenBank/DDBJ databases">
        <authorList>
            <person name="Huang J."/>
            <person name="Wang G."/>
        </authorList>
    </citation>
    <scope>NUCLEOTIDE SEQUENCE [LARGE SCALE GENOMIC DNA]</scope>
    <source>
        <strain evidence="2 3">BH030004</strain>
    </source>
</reference>
<name>A0A0A5I7A8_9BACI</name>
<dbReference type="SUPFAM" id="SSF47413">
    <property type="entry name" value="lambda repressor-like DNA-binding domains"/>
    <property type="match status" value="1"/>
</dbReference>
<feature type="domain" description="HTH cro/C1-type" evidence="1">
    <location>
        <begin position="16"/>
        <end position="71"/>
    </location>
</feature>
<dbReference type="PROSITE" id="PS50943">
    <property type="entry name" value="HTH_CROC1"/>
    <property type="match status" value="1"/>
</dbReference>
<dbReference type="Gene3D" id="1.10.260.40">
    <property type="entry name" value="lambda repressor-like DNA-binding domains"/>
    <property type="match status" value="1"/>
</dbReference>
<dbReference type="GO" id="GO:0003677">
    <property type="term" value="F:DNA binding"/>
    <property type="evidence" value="ECO:0007669"/>
    <property type="project" value="UniProtKB-KW"/>
</dbReference>
<keyword evidence="2" id="KW-0238">DNA-binding</keyword>